<feature type="non-terminal residue" evidence="1">
    <location>
        <position position="1"/>
    </location>
</feature>
<sequence>TSKEARGYLRDCFKSCKLLKNIHTKDIPSAQIQGIRRSALHVGDGGMVARGDSQ</sequence>
<accession>A0A2U9CJP7</accession>
<evidence type="ECO:0000313" key="2">
    <source>
        <dbReference type="Proteomes" id="UP000246464"/>
    </source>
</evidence>
<dbReference type="AlphaFoldDB" id="A0A2U9CJP7"/>
<feature type="non-terminal residue" evidence="1">
    <location>
        <position position="54"/>
    </location>
</feature>
<reference evidence="1 2" key="1">
    <citation type="submission" date="2017-12" db="EMBL/GenBank/DDBJ databases">
        <title>Integrating genomic resources of turbot (Scophthalmus maximus) in depth evaluation of genetic and physical mapping variation across individuals.</title>
        <authorList>
            <person name="Martinez P."/>
        </authorList>
    </citation>
    <scope>NUCLEOTIDE SEQUENCE [LARGE SCALE GENOMIC DNA]</scope>
</reference>
<protein>
    <submittedName>
        <fullName evidence="1">Uncharacterized protein</fullName>
    </submittedName>
</protein>
<dbReference type="Proteomes" id="UP000246464">
    <property type="component" value="Chromosome 17"/>
</dbReference>
<dbReference type="EMBL" id="CP026259">
    <property type="protein sequence ID" value="AWP16728.1"/>
    <property type="molecule type" value="Genomic_DNA"/>
</dbReference>
<keyword evidence="2" id="KW-1185">Reference proteome</keyword>
<organism evidence="1 2">
    <name type="scientific">Scophthalmus maximus</name>
    <name type="common">Turbot</name>
    <name type="synonym">Psetta maxima</name>
    <dbReference type="NCBI Taxonomy" id="52904"/>
    <lineage>
        <taxon>Eukaryota</taxon>
        <taxon>Metazoa</taxon>
        <taxon>Chordata</taxon>
        <taxon>Craniata</taxon>
        <taxon>Vertebrata</taxon>
        <taxon>Euteleostomi</taxon>
        <taxon>Actinopterygii</taxon>
        <taxon>Neopterygii</taxon>
        <taxon>Teleostei</taxon>
        <taxon>Neoteleostei</taxon>
        <taxon>Acanthomorphata</taxon>
        <taxon>Carangaria</taxon>
        <taxon>Pleuronectiformes</taxon>
        <taxon>Pleuronectoidei</taxon>
        <taxon>Scophthalmidae</taxon>
        <taxon>Scophthalmus</taxon>
    </lineage>
</organism>
<proteinExistence type="predicted"/>
<gene>
    <name evidence="1" type="ORF">SMAX5B_003451</name>
</gene>
<name>A0A2U9CJP7_SCOMX</name>
<evidence type="ECO:0000313" key="1">
    <source>
        <dbReference type="EMBL" id="AWP16728.1"/>
    </source>
</evidence>